<accession>A0A915IZ99</accession>
<dbReference type="AlphaFoldDB" id="A0A915IZ99"/>
<reference evidence="2" key="1">
    <citation type="submission" date="2022-11" db="UniProtKB">
        <authorList>
            <consortium name="WormBaseParasite"/>
        </authorList>
    </citation>
    <scope>IDENTIFICATION</scope>
</reference>
<dbReference type="WBParaSite" id="nRc.2.0.1.t19445-RA">
    <property type="protein sequence ID" value="nRc.2.0.1.t19445-RA"/>
    <property type="gene ID" value="nRc.2.0.1.g19445"/>
</dbReference>
<protein>
    <submittedName>
        <fullName evidence="2">Uncharacterized protein</fullName>
    </submittedName>
</protein>
<sequence length="126" mass="14271">MPEQIKRQIKQGKNGYKTLNMLNCLFLNDRCSGFTKLSTAENGIKKDHPFESYGIFKIPNSACVRTVVDFGLSWATRPTDMVDLQEWSTYWEDTTQPLSAATESILHNTFTCRECLAISDCSCGNF</sequence>
<proteinExistence type="predicted"/>
<evidence type="ECO:0000313" key="1">
    <source>
        <dbReference type="Proteomes" id="UP000887565"/>
    </source>
</evidence>
<organism evidence="1 2">
    <name type="scientific">Romanomermis culicivorax</name>
    <name type="common">Nematode worm</name>
    <dbReference type="NCBI Taxonomy" id="13658"/>
    <lineage>
        <taxon>Eukaryota</taxon>
        <taxon>Metazoa</taxon>
        <taxon>Ecdysozoa</taxon>
        <taxon>Nematoda</taxon>
        <taxon>Enoplea</taxon>
        <taxon>Dorylaimia</taxon>
        <taxon>Mermithida</taxon>
        <taxon>Mermithoidea</taxon>
        <taxon>Mermithidae</taxon>
        <taxon>Romanomermis</taxon>
    </lineage>
</organism>
<name>A0A915IZ99_ROMCU</name>
<keyword evidence="1" id="KW-1185">Reference proteome</keyword>
<dbReference type="Proteomes" id="UP000887565">
    <property type="component" value="Unplaced"/>
</dbReference>
<evidence type="ECO:0000313" key="2">
    <source>
        <dbReference type="WBParaSite" id="nRc.2.0.1.t19445-RA"/>
    </source>
</evidence>